<reference evidence="1 2" key="1">
    <citation type="submission" date="2013-09" db="EMBL/GenBank/DDBJ databases">
        <title>Complete genome sequence of Corynebacterium doosanense CAU 212(T) (=DSM 45436(T)), isolated from activated sludge.</title>
        <authorList>
            <person name="Schaffert L."/>
            <person name="Albersmeier A."/>
            <person name="Kalinowski J."/>
            <person name="Ruckert C."/>
        </authorList>
    </citation>
    <scope>NUCLEOTIDE SEQUENCE [LARGE SCALE GENOMIC DNA]</scope>
    <source>
        <strain evidence="1 2">CAU 212</strain>
    </source>
</reference>
<dbReference type="Proteomes" id="UP000029914">
    <property type="component" value="Chromosome"/>
</dbReference>
<dbReference type="STRING" id="558173.CDOO_03425"/>
<proteinExistence type="predicted"/>
<organism evidence="1 2">
    <name type="scientific">Corynebacterium doosanense CAU 212 = DSM 45436</name>
    <dbReference type="NCBI Taxonomy" id="558173"/>
    <lineage>
        <taxon>Bacteria</taxon>
        <taxon>Bacillati</taxon>
        <taxon>Actinomycetota</taxon>
        <taxon>Actinomycetes</taxon>
        <taxon>Mycobacteriales</taxon>
        <taxon>Corynebacteriaceae</taxon>
        <taxon>Corynebacterium</taxon>
    </lineage>
</organism>
<evidence type="ECO:0008006" key="3">
    <source>
        <dbReference type="Google" id="ProtNLM"/>
    </source>
</evidence>
<dbReference type="HOGENOM" id="CLU_2315503_0_0_11"/>
<sequence>MSMLDHDHDLDIDTERTRALARDLRSAATLTPLPAYSLPALPGPTAAVTSSLGSALGALQRRSRIFASHLDALSTDAETFIGNVRSTDSSLGGTFGATL</sequence>
<protein>
    <recommendedName>
        <fullName evidence="3">Transducer protein Htr23</fullName>
    </recommendedName>
</protein>
<dbReference type="AlphaFoldDB" id="A0A097IJE0"/>
<gene>
    <name evidence="1" type="ORF">CDOO_03425</name>
</gene>
<dbReference type="KEGG" id="cdo:CDOO_03425"/>
<evidence type="ECO:0000313" key="1">
    <source>
        <dbReference type="EMBL" id="AIT62223.1"/>
    </source>
</evidence>
<dbReference type="RefSeq" id="WP_018021174.1">
    <property type="nucleotide sequence ID" value="NZ_AQUX01000002.1"/>
</dbReference>
<keyword evidence="2" id="KW-1185">Reference proteome</keyword>
<evidence type="ECO:0000313" key="2">
    <source>
        <dbReference type="Proteomes" id="UP000029914"/>
    </source>
</evidence>
<dbReference type="EMBL" id="CP006764">
    <property type="protein sequence ID" value="AIT62223.1"/>
    <property type="molecule type" value="Genomic_DNA"/>
</dbReference>
<name>A0A097IJE0_9CORY</name>
<accession>A0A097IJE0</accession>